<comment type="caution">
    <text evidence="1">The sequence shown here is derived from an EMBL/GenBank/DDBJ whole genome shotgun (WGS) entry which is preliminary data.</text>
</comment>
<dbReference type="Proteomes" id="UP000828941">
    <property type="component" value="Chromosome 12"/>
</dbReference>
<name>A0ACB9LAE7_BAUVA</name>
<evidence type="ECO:0000313" key="1">
    <source>
        <dbReference type="EMBL" id="KAI4306413.1"/>
    </source>
</evidence>
<organism evidence="1 2">
    <name type="scientific">Bauhinia variegata</name>
    <name type="common">Purple orchid tree</name>
    <name type="synonym">Phanera variegata</name>
    <dbReference type="NCBI Taxonomy" id="167791"/>
    <lineage>
        <taxon>Eukaryota</taxon>
        <taxon>Viridiplantae</taxon>
        <taxon>Streptophyta</taxon>
        <taxon>Embryophyta</taxon>
        <taxon>Tracheophyta</taxon>
        <taxon>Spermatophyta</taxon>
        <taxon>Magnoliopsida</taxon>
        <taxon>eudicotyledons</taxon>
        <taxon>Gunneridae</taxon>
        <taxon>Pentapetalae</taxon>
        <taxon>rosids</taxon>
        <taxon>fabids</taxon>
        <taxon>Fabales</taxon>
        <taxon>Fabaceae</taxon>
        <taxon>Cercidoideae</taxon>
        <taxon>Cercideae</taxon>
        <taxon>Bauhiniinae</taxon>
        <taxon>Bauhinia</taxon>
    </lineage>
</organism>
<protein>
    <submittedName>
        <fullName evidence="1">Uncharacterized protein</fullName>
    </submittedName>
</protein>
<keyword evidence="2" id="KW-1185">Reference proteome</keyword>
<gene>
    <name evidence="1" type="ORF">L6164_029692</name>
</gene>
<reference evidence="1 2" key="1">
    <citation type="journal article" date="2022" name="DNA Res.">
        <title>Chromosomal-level genome assembly of the orchid tree Bauhinia variegata (Leguminosae; Cercidoideae) supports the allotetraploid origin hypothesis of Bauhinia.</title>
        <authorList>
            <person name="Zhong Y."/>
            <person name="Chen Y."/>
            <person name="Zheng D."/>
            <person name="Pang J."/>
            <person name="Liu Y."/>
            <person name="Luo S."/>
            <person name="Meng S."/>
            <person name="Qian L."/>
            <person name="Wei D."/>
            <person name="Dai S."/>
            <person name="Zhou R."/>
        </authorList>
    </citation>
    <scope>NUCLEOTIDE SEQUENCE [LARGE SCALE GENOMIC DNA]</scope>
    <source>
        <strain evidence="1">BV-YZ2020</strain>
    </source>
</reference>
<evidence type="ECO:0000313" key="2">
    <source>
        <dbReference type="Proteomes" id="UP000828941"/>
    </source>
</evidence>
<proteinExistence type="predicted"/>
<dbReference type="EMBL" id="CM039437">
    <property type="protein sequence ID" value="KAI4306413.1"/>
    <property type="molecule type" value="Genomic_DNA"/>
</dbReference>
<accession>A0ACB9LAE7</accession>
<sequence>MHFLFTNDIYRAFPRFLLLFYFFFSFVIINGCRGRVTGGDRVICIGSIIDDNSRIGKEQKVAMEISAQIYNSTSKTHNLSLYFQNPTNEPLRTISLAEEMIKMQKVQAIIGMQTWQQALLVADIGNQAQVPIISFAAPAITPPLTTIRWPFLVRLAKNGTAYIKCITDIVHHYGWQRVIAIYEDDAYGGDYGVLALLSEALQDVSSTIEYHLALPPISSLPDPEGTVREELLKLMQTAQSRVFIVLQSSLEMTVQLFKEASLLGLVDRESAWIVPESISNLLDSVNSSATSYMEGALGIKTYYSENSSEYQDFESEFRKIFRDKYPEEDNRNPGLYALQAYDSIKIVTQAIERLTSQSSRKRTLLEEILSTNFLGLSGKIQFEGGQLLQNPILRIVNVVGKSYKELDFWTQQKGFNITLPTELGGENADGRVEEFAGIVLWPGNSQKVPKGWNMPTKEKRMKIAVPGRTSFSKFVKVEQRDNTTQVSGYCIEIFEKVIKLLEYDLPYDYYPINGTYPDLVQLVYNKTYDAVVGDMTILAERLPYVDFTVPYTESGLSMIVPAKSEESAWMFTKPFTWQLWAVTGAILLYTMLILWYLEREDNPEFHGDWRSQISTALWFTFSSLFFAHREKTYSNLTRMVMVVWLFVVLILNSSYTASLSSMLTVQQLQPTITDIEWLKRNNMKIACDSDSFVWSYLEEVEKFNRENIINVSSEYNYVDEFRHNHIAAAFLELPYEKVFINTYCKGYSGSTPTTRFGGLSFMFQKGSPVTKDVSKAILRLAEQGELKKLEEKWLNPSQQCSTSSTSDSLKLASFWLLYIISGATSTICFLLSVFRSLKTGQQRQNEAQEGNETPNEESFWKRVSDLAKQVYSRKLNNTSEAQVVTDCSSRWDNISTANSPEHRQIMASSVQETIVLSSPPPGVQIGSPDQGVQMAILDHK</sequence>